<comment type="domain">
    <text evidence="10">The C-terminal domain binds 2 Fe-S clusters but is otherwise mostly in an intrinsically disordered conformation.</text>
</comment>
<feature type="binding site" evidence="10">
    <location>
        <position position="255"/>
    </location>
    <ligand>
        <name>[4Fe-4S] cluster</name>
        <dbReference type="ChEBI" id="CHEBI:49883"/>
    </ligand>
</feature>
<comment type="subcellular location">
    <subcellularLocation>
        <location evidence="10">Cytoplasm</location>
    </subcellularLocation>
    <subcellularLocation>
        <location evidence="10">Mitochondrion intermembrane space</location>
    </subcellularLocation>
</comment>
<keyword evidence="8 10" id="KW-0411">Iron-sulfur</keyword>
<dbReference type="AlphaFoldDB" id="A0A4Y7KNT2"/>
<dbReference type="SUPFAM" id="SSF53335">
    <property type="entry name" value="S-adenosyl-L-methionine-dependent methyltransferases"/>
    <property type="match status" value="1"/>
</dbReference>
<evidence type="ECO:0000259" key="12">
    <source>
        <dbReference type="Pfam" id="PF20922"/>
    </source>
</evidence>
<evidence type="ECO:0000259" key="11">
    <source>
        <dbReference type="Pfam" id="PF05093"/>
    </source>
</evidence>
<feature type="short sequence motif" description="Cx2C motif 1" evidence="10">
    <location>
        <begin position="255"/>
        <end position="258"/>
    </location>
</feature>
<dbReference type="Gene3D" id="3.40.50.150">
    <property type="entry name" value="Vaccinia Virus protein VP39"/>
    <property type="match status" value="1"/>
</dbReference>
<proteinExistence type="inferred from homology"/>
<keyword evidence="9 10" id="KW-0496">Mitochondrion</keyword>
<evidence type="ECO:0000256" key="10">
    <source>
        <dbReference type="HAMAP-Rule" id="MF_03115"/>
    </source>
</evidence>
<dbReference type="Proteomes" id="UP000316621">
    <property type="component" value="Chromosome 8"/>
</dbReference>
<evidence type="ECO:0000313" key="13">
    <source>
        <dbReference type="EMBL" id="RZC75004.1"/>
    </source>
</evidence>
<evidence type="ECO:0000256" key="2">
    <source>
        <dbReference type="ARBA" id="ARBA00008169"/>
    </source>
</evidence>
<dbReference type="GO" id="GO:0016226">
    <property type="term" value="P:iron-sulfur cluster assembly"/>
    <property type="evidence" value="ECO:0007669"/>
    <property type="project" value="UniProtKB-UniRule"/>
</dbReference>
<feature type="binding site" evidence="10">
    <location>
        <position position="266"/>
    </location>
    <ligand>
        <name>[4Fe-4S] cluster</name>
        <dbReference type="ChEBI" id="CHEBI:49883"/>
    </ligand>
</feature>
<dbReference type="GO" id="GO:0046872">
    <property type="term" value="F:metal ion binding"/>
    <property type="evidence" value="ECO:0007669"/>
    <property type="project" value="UniProtKB-KW"/>
</dbReference>
<evidence type="ECO:0000256" key="5">
    <source>
        <dbReference type="ARBA" id="ARBA00022714"/>
    </source>
</evidence>
<keyword evidence="5 10" id="KW-0001">2Fe-2S</keyword>
<evidence type="ECO:0000256" key="1">
    <source>
        <dbReference type="ARBA" id="ARBA00001966"/>
    </source>
</evidence>
<comment type="cofactor">
    <cofactor evidence="1 10">
        <name>[4Fe-4S] cluster</name>
        <dbReference type="ChEBI" id="CHEBI:49883"/>
    </cofactor>
</comment>
<dbReference type="Pfam" id="PF05093">
    <property type="entry name" value="CIAPIN1"/>
    <property type="match status" value="1"/>
</dbReference>
<evidence type="ECO:0000256" key="3">
    <source>
        <dbReference type="ARBA" id="ARBA00022485"/>
    </source>
</evidence>
<dbReference type="Pfam" id="PF20922">
    <property type="entry name" value="Anamorsin_N"/>
    <property type="match status" value="1"/>
</dbReference>
<feature type="binding site" evidence="10">
    <location>
        <position position="215"/>
    </location>
    <ligand>
        <name>[2Fe-2S] cluster</name>
        <dbReference type="ChEBI" id="CHEBI:190135"/>
    </ligand>
</feature>
<keyword evidence="4 10" id="KW-0963">Cytoplasm</keyword>
<dbReference type="OMA" id="PNVGDCE"/>
<feature type="binding site" evidence="10">
    <location>
        <position position="269"/>
    </location>
    <ligand>
        <name>[4Fe-4S] cluster</name>
        <dbReference type="ChEBI" id="CHEBI:49883"/>
    </ligand>
</feature>
<comment type="similarity">
    <text evidence="2 10">Belongs to the anamorsin family.</text>
</comment>
<dbReference type="PANTHER" id="PTHR13273:SF14">
    <property type="entry name" value="ANAMORSIN"/>
    <property type="match status" value="1"/>
</dbReference>
<dbReference type="CDD" id="cd02440">
    <property type="entry name" value="AdoMet_MTases"/>
    <property type="match status" value="1"/>
</dbReference>
<evidence type="ECO:0000256" key="6">
    <source>
        <dbReference type="ARBA" id="ARBA00022723"/>
    </source>
</evidence>
<comment type="domain">
    <text evidence="10">The twin Cx2C motifs are involved in the recognition by the mitochondrial MIA40-ERV1 disulfide relay system. The formation of 2 disulfide bonds in the Cx2C motifs through dithiol/disulfide exchange reactions effectively traps the protein in the mitochondrial intermembrane space.</text>
</comment>
<dbReference type="InterPro" id="IPR007785">
    <property type="entry name" value="Anamorsin"/>
</dbReference>
<reference evidence="13 14" key="1">
    <citation type="journal article" date="2018" name="Science">
        <title>The opium poppy genome and morphinan production.</title>
        <authorList>
            <person name="Guo L."/>
            <person name="Winzer T."/>
            <person name="Yang X."/>
            <person name="Li Y."/>
            <person name="Ning Z."/>
            <person name="He Z."/>
            <person name="Teodor R."/>
            <person name="Lu Y."/>
            <person name="Bowser T.A."/>
            <person name="Graham I.A."/>
            <person name="Ye K."/>
        </authorList>
    </citation>
    <scope>NUCLEOTIDE SEQUENCE [LARGE SCALE GENOMIC DNA]</scope>
    <source>
        <strain evidence="14">cv. HN1</strain>
        <tissue evidence="13">Leaves</tissue>
    </source>
</reference>
<evidence type="ECO:0000256" key="9">
    <source>
        <dbReference type="ARBA" id="ARBA00023128"/>
    </source>
</evidence>
<dbReference type="GO" id="GO:0009055">
    <property type="term" value="F:electron transfer activity"/>
    <property type="evidence" value="ECO:0007669"/>
    <property type="project" value="UniProtKB-UniRule"/>
</dbReference>
<dbReference type="HAMAP" id="MF_03115">
    <property type="entry name" value="Anamorsin"/>
    <property type="match status" value="1"/>
</dbReference>
<comment type="cofactor">
    <cofactor evidence="10">
        <name>[2Fe-2S] cluster</name>
        <dbReference type="ChEBI" id="CHEBI:190135"/>
    </cofactor>
</comment>
<feature type="binding site" evidence="10">
    <location>
        <position position="227"/>
    </location>
    <ligand>
        <name>[2Fe-2S] cluster</name>
        <dbReference type="ChEBI" id="CHEBI:190135"/>
    </ligand>
</feature>
<dbReference type="STRING" id="3469.A0A4Y7KNT2"/>
<comment type="domain">
    <text evidence="10">The N-terminal domain has structural similarity with S-adenosyl-L-methionine-dependent methyltransferases, but does not bind S-adenosyl-L-methionine. It is required for correct assembly of the 2 Fe-S clusters.</text>
</comment>
<protein>
    <recommendedName>
        <fullName evidence="10">Anamorsin homolog</fullName>
    </recommendedName>
    <alternativeName>
        <fullName evidence="10">Fe-S cluster assembly protein DRE2 homolog</fullName>
    </alternativeName>
</protein>
<feature type="binding site" evidence="10">
    <location>
        <position position="224"/>
    </location>
    <ligand>
        <name>[2Fe-2S] cluster</name>
        <dbReference type="ChEBI" id="CHEBI:190135"/>
    </ligand>
</feature>
<dbReference type="PANTHER" id="PTHR13273">
    <property type="entry name" value="ANAMORSIN"/>
    <property type="match status" value="1"/>
</dbReference>
<feature type="short sequence motif" description="Cx2C motif 2" evidence="10">
    <location>
        <begin position="266"/>
        <end position="269"/>
    </location>
</feature>
<name>A0A4Y7KNT2_PAPSO</name>
<dbReference type="GO" id="GO:0051537">
    <property type="term" value="F:2 iron, 2 sulfur cluster binding"/>
    <property type="evidence" value="ECO:0007669"/>
    <property type="project" value="UniProtKB-UniRule"/>
</dbReference>
<dbReference type="InterPro" id="IPR046408">
    <property type="entry name" value="CIAPIN1"/>
</dbReference>
<keyword evidence="14" id="KW-1185">Reference proteome</keyword>
<feature type="domain" description="Anamorsin C-terminal" evidence="11">
    <location>
        <begin position="245"/>
        <end position="285"/>
    </location>
</feature>
<dbReference type="InterPro" id="IPR049011">
    <property type="entry name" value="Anamorsin_N_metazoan"/>
</dbReference>
<feature type="domain" description="Anamorsin N-terminal" evidence="12">
    <location>
        <begin position="56"/>
        <end position="171"/>
    </location>
</feature>
<organism evidence="13 14">
    <name type="scientific">Papaver somniferum</name>
    <name type="common">Opium poppy</name>
    <dbReference type="NCBI Taxonomy" id="3469"/>
    <lineage>
        <taxon>Eukaryota</taxon>
        <taxon>Viridiplantae</taxon>
        <taxon>Streptophyta</taxon>
        <taxon>Embryophyta</taxon>
        <taxon>Tracheophyta</taxon>
        <taxon>Spermatophyta</taxon>
        <taxon>Magnoliopsida</taxon>
        <taxon>Ranunculales</taxon>
        <taxon>Papaveraceae</taxon>
        <taxon>Papaveroideae</taxon>
        <taxon>Papaver</taxon>
    </lineage>
</organism>
<sequence>MSRLLKVLEESNLNLLLFMQDTAAMESSILVFSDHVFVPVSAVMAAIAELGVKGDGQNDPLILTQASYLNKLPMESVSVDIVIYIVRTVELLDHFLEEISRVLKPGGTVLIQAPQPASVSTDKVSSTFERKLLLAGYLELQVLDLKSLVPEVNVQSVTVKARKPSWKIGSSFSIKKATPSLPKVQLDDDLDLIDEDSLLTEEDLKKPELPVVDDCEVGSSKKACKNCTCGRAEAEEKVVKLGLTEEQIENPQSACGSCGLGDAFRCASCPYKGLPAFKLGEKVSLSSNFLVSDF</sequence>
<evidence type="ECO:0000256" key="8">
    <source>
        <dbReference type="ARBA" id="ARBA00023014"/>
    </source>
</evidence>
<dbReference type="Gramene" id="RZC75004">
    <property type="protein sequence ID" value="RZC75004"/>
    <property type="gene ID" value="C5167_050486"/>
</dbReference>
<comment type="subunit">
    <text evidence="10">Monomer.</text>
</comment>
<feature type="region of interest" description="Fe-S binding site B" evidence="10">
    <location>
        <begin position="255"/>
        <end position="269"/>
    </location>
</feature>
<feature type="binding site" evidence="10">
    <location>
        <position position="229"/>
    </location>
    <ligand>
        <name>[2Fe-2S] cluster</name>
        <dbReference type="ChEBI" id="CHEBI:190135"/>
    </ligand>
</feature>
<gene>
    <name evidence="13" type="ORF">C5167_050486</name>
</gene>
<dbReference type="GO" id="GO:0051539">
    <property type="term" value="F:4 iron, 4 sulfur cluster binding"/>
    <property type="evidence" value="ECO:0007669"/>
    <property type="project" value="UniProtKB-KW"/>
</dbReference>
<keyword evidence="7 10" id="KW-0408">Iron</keyword>
<evidence type="ECO:0000256" key="4">
    <source>
        <dbReference type="ARBA" id="ARBA00022490"/>
    </source>
</evidence>
<dbReference type="GO" id="GO:0005758">
    <property type="term" value="C:mitochondrial intermembrane space"/>
    <property type="evidence" value="ECO:0007669"/>
    <property type="project" value="UniProtKB-SubCell"/>
</dbReference>
<accession>A0A4Y7KNT2</accession>
<comment type="caution">
    <text evidence="10">Lacks conserved residue(s) required for the propagation of feature annotation.</text>
</comment>
<evidence type="ECO:0000313" key="14">
    <source>
        <dbReference type="Proteomes" id="UP000316621"/>
    </source>
</evidence>
<feature type="binding site" evidence="10">
    <location>
        <position position="258"/>
    </location>
    <ligand>
        <name>[4Fe-4S] cluster</name>
        <dbReference type="ChEBI" id="CHEBI:49883"/>
    </ligand>
</feature>
<keyword evidence="6 10" id="KW-0479">Metal-binding</keyword>
<dbReference type="EMBL" id="CM010722">
    <property type="protein sequence ID" value="RZC75004.1"/>
    <property type="molecule type" value="Genomic_DNA"/>
</dbReference>
<dbReference type="InterPro" id="IPR029063">
    <property type="entry name" value="SAM-dependent_MTases_sf"/>
</dbReference>
<keyword evidence="3 10" id="KW-0004">4Fe-4S</keyword>
<comment type="function">
    <text evidence="10">Component of the cytosolic iron-sulfur (Fe-S) protein assembly (CIA) machinery. Required for the maturation of extramitochondrial Fe-S proteins. Part of an electron transfer chain functioning in an early step of cytosolic Fe-S biogenesis, facilitating the de novo assembly of a [4Fe-4S] cluster on the cytosolic Fe-S scaffold complex. Electrons are transferred from NADPH via a FAD- and FMN-containing diflavin oxidoreductase. Together with the diflavin oxidoreductase, also required for the assembly of the diferric tyrosyl radical cofactor of ribonucleotide reductase (RNR), probably by providing electrons for reduction during radical cofactor maturation in the catalytic small subunit.</text>
</comment>
<evidence type="ECO:0000256" key="7">
    <source>
        <dbReference type="ARBA" id="ARBA00023004"/>
    </source>
</evidence>